<dbReference type="EMBL" id="JAADJF010000267">
    <property type="protein sequence ID" value="KAF4428820.1"/>
    <property type="molecule type" value="Genomic_DNA"/>
</dbReference>
<organism evidence="2 3">
    <name type="scientific">Fusarium acutatum</name>
    <dbReference type="NCBI Taxonomy" id="78861"/>
    <lineage>
        <taxon>Eukaryota</taxon>
        <taxon>Fungi</taxon>
        <taxon>Dikarya</taxon>
        <taxon>Ascomycota</taxon>
        <taxon>Pezizomycotina</taxon>
        <taxon>Sordariomycetes</taxon>
        <taxon>Hypocreomycetidae</taxon>
        <taxon>Hypocreales</taxon>
        <taxon>Nectriaceae</taxon>
        <taxon>Fusarium</taxon>
        <taxon>Fusarium fujikuroi species complex</taxon>
    </lineage>
</organism>
<gene>
    <name evidence="2" type="ORF">FACUT_9277</name>
</gene>
<dbReference type="AlphaFoldDB" id="A0A8H4NF93"/>
<evidence type="ECO:0000313" key="2">
    <source>
        <dbReference type="EMBL" id="KAF4428820.1"/>
    </source>
</evidence>
<evidence type="ECO:0000256" key="1">
    <source>
        <dbReference type="SAM" id="MobiDB-lite"/>
    </source>
</evidence>
<dbReference type="OrthoDB" id="5098667at2759"/>
<dbReference type="Proteomes" id="UP000536711">
    <property type="component" value="Unassembled WGS sequence"/>
</dbReference>
<accession>A0A8H4NF93</accession>
<feature type="region of interest" description="Disordered" evidence="1">
    <location>
        <begin position="22"/>
        <end position="69"/>
    </location>
</feature>
<evidence type="ECO:0000313" key="3">
    <source>
        <dbReference type="Proteomes" id="UP000536711"/>
    </source>
</evidence>
<keyword evidence="3" id="KW-1185">Reference proteome</keyword>
<sequence length="86" mass="9889">MKPTVYPKRLQDAKLFFSASHKDLPDENTVDESDKWEAEPSVPSRERPRTNPVTPTHSDTESLFPKQPRRREIAVSAMARDRAEVL</sequence>
<protein>
    <submittedName>
        <fullName evidence="2">Uncharacterized protein</fullName>
    </submittedName>
</protein>
<name>A0A8H4NF93_9HYPO</name>
<reference evidence="2 3" key="1">
    <citation type="submission" date="2020-01" db="EMBL/GenBank/DDBJ databases">
        <title>Identification and distribution of gene clusters putatively required for synthesis of sphingolipid metabolism inhibitors in phylogenetically diverse species of the filamentous fungus Fusarium.</title>
        <authorList>
            <person name="Kim H.-S."/>
            <person name="Busman M."/>
            <person name="Brown D.W."/>
            <person name="Divon H."/>
            <person name="Uhlig S."/>
            <person name="Proctor R.H."/>
        </authorList>
    </citation>
    <scope>NUCLEOTIDE SEQUENCE [LARGE SCALE GENOMIC DNA]</scope>
    <source>
        <strain evidence="2 3">NRRL 13308</strain>
    </source>
</reference>
<comment type="caution">
    <text evidence="2">The sequence shown here is derived from an EMBL/GenBank/DDBJ whole genome shotgun (WGS) entry which is preliminary data.</text>
</comment>
<proteinExistence type="predicted"/>
<feature type="compositionally biased region" description="Basic and acidic residues" evidence="1">
    <location>
        <begin position="32"/>
        <end position="49"/>
    </location>
</feature>